<keyword evidence="3 9" id="KW-0255">Endonuclease</keyword>
<feature type="transmembrane region" description="Helical" evidence="7">
    <location>
        <begin position="12"/>
        <end position="35"/>
    </location>
</feature>
<organism evidence="9 10">
    <name type="scientific">Candidatus Vogelbacteria bacterium CG10_big_fil_rev_8_21_14_0_10_50_13</name>
    <dbReference type="NCBI Taxonomy" id="1975044"/>
    <lineage>
        <taxon>Bacteria</taxon>
        <taxon>Candidatus Vogeliibacteriota</taxon>
    </lineage>
</organism>
<dbReference type="NCBIfam" id="TIGR01573">
    <property type="entry name" value="cas2"/>
    <property type="match status" value="1"/>
</dbReference>
<evidence type="ECO:0000313" key="10">
    <source>
        <dbReference type="Proteomes" id="UP000230906"/>
    </source>
</evidence>
<evidence type="ECO:0000259" key="8">
    <source>
        <dbReference type="Pfam" id="PF20803"/>
    </source>
</evidence>
<protein>
    <submittedName>
        <fullName evidence="9">CRISPR-associated endonuclease Cas2</fullName>
    </submittedName>
</protein>
<feature type="domain" description="Transcriptional repressor PaaX-like central Cas2-like" evidence="8">
    <location>
        <begin position="98"/>
        <end position="171"/>
    </location>
</feature>
<dbReference type="Proteomes" id="UP000230906">
    <property type="component" value="Unassembled WGS sequence"/>
</dbReference>
<gene>
    <name evidence="9" type="primary">cas2</name>
    <name evidence="9" type="ORF">COV09_01970</name>
</gene>
<keyword evidence="7" id="KW-1133">Transmembrane helix</keyword>
<evidence type="ECO:0000256" key="5">
    <source>
        <dbReference type="ARBA" id="ARBA00022842"/>
    </source>
</evidence>
<proteinExistence type="predicted"/>
<dbReference type="SUPFAM" id="SSF143430">
    <property type="entry name" value="TTP0101/SSO1404-like"/>
    <property type="match status" value="1"/>
</dbReference>
<evidence type="ECO:0000256" key="1">
    <source>
        <dbReference type="ARBA" id="ARBA00022722"/>
    </source>
</evidence>
<dbReference type="InterPro" id="IPR021127">
    <property type="entry name" value="CRISPR_associated_Cas2"/>
</dbReference>
<dbReference type="Pfam" id="PF20803">
    <property type="entry name" value="PaaX_M"/>
    <property type="match status" value="1"/>
</dbReference>
<dbReference type="GO" id="GO:0004521">
    <property type="term" value="F:RNA endonuclease activity"/>
    <property type="evidence" value="ECO:0007669"/>
    <property type="project" value="InterPro"/>
</dbReference>
<comment type="caution">
    <text evidence="9">The sequence shown here is derived from an EMBL/GenBank/DDBJ whole genome shotgun (WGS) entry which is preliminary data.</text>
</comment>
<dbReference type="Gene3D" id="3.30.70.2650">
    <property type="match status" value="1"/>
</dbReference>
<evidence type="ECO:0000256" key="2">
    <source>
        <dbReference type="ARBA" id="ARBA00022723"/>
    </source>
</evidence>
<evidence type="ECO:0000256" key="3">
    <source>
        <dbReference type="ARBA" id="ARBA00022759"/>
    </source>
</evidence>
<dbReference type="InterPro" id="IPR048846">
    <property type="entry name" value="PaaX-like_central"/>
</dbReference>
<dbReference type="AlphaFoldDB" id="A0A2H0RFP5"/>
<evidence type="ECO:0000256" key="7">
    <source>
        <dbReference type="SAM" id="Phobius"/>
    </source>
</evidence>
<keyword evidence="6" id="KW-0051">Antiviral defense</keyword>
<keyword evidence="2" id="KW-0479">Metal-binding</keyword>
<dbReference type="GO" id="GO:0043571">
    <property type="term" value="P:maintenance of CRISPR repeat elements"/>
    <property type="evidence" value="ECO:0007669"/>
    <property type="project" value="InterPro"/>
</dbReference>
<evidence type="ECO:0000313" key="9">
    <source>
        <dbReference type="EMBL" id="PIR45338.1"/>
    </source>
</evidence>
<keyword evidence="5" id="KW-0460">Magnesium</keyword>
<name>A0A2H0RFP5_9BACT</name>
<keyword evidence="7" id="KW-0812">Transmembrane</keyword>
<keyword evidence="7" id="KW-0472">Membrane</keyword>
<sequence length="183" mass="21897">MTGKKTDYQKMILGILAITGMLMVAVIAPNCMQLLDLIPKQKHRRLNYINKVIGRLEDQRLLKVTKNKDGVRIARLTDLGRKKLKEYHLKDLQIKRPKKWDGKYRVIIFDIKEWKRSTRNKLRRWFEQLGLMRLQNSVWVYPYDCEEIIALLKANYHIGNEVLYMEVNRIENDRRLKEVFGLI</sequence>
<dbReference type="EMBL" id="PCYJ01000030">
    <property type="protein sequence ID" value="PIR45338.1"/>
    <property type="molecule type" value="Genomic_DNA"/>
</dbReference>
<evidence type="ECO:0000256" key="4">
    <source>
        <dbReference type="ARBA" id="ARBA00022801"/>
    </source>
</evidence>
<evidence type="ECO:0000256" key="6">
    <source>
        <dbReference type="ARBA" id="ARBA00023118"/>
    </source>
</evidence>
<reference evidence="9 10" key="1">
    <citation type="submission" date="2017-09" db="EMBL/GenBank/DDBJ databases">
        <title>Depth-based differentiation of microbial function through sediment-hosted aquifers and enrichment of novel symbionts in the deep terrestrial subsurface.</title>
        <authorList>
            <person name="Probst A.J."/>
            <person name="Ladd B."/>
            <person name="Jarett J.K."/>
            <person name="Geller-Mcgrath D.E."/>
            <person name="Sieber C.M."/>
            <person name="Emerson J.B."/>
            <person name="Anantharaman K."/>
            <person name="Thomas B.C."/>
            <person name="Malmstrom R."/>
            <person name="Stieglmeier M."/>
            <person name="Klingl A."/>
            <person name="Woyke T."/>
            <person name="Ryan C.M."/>
            <person name="Banfield J.F."/>
        </authorList>
    </citation>
    <scope>NUCLEOTIDE SEQUENCE [LARGE SCALE GENOMIC DNA]</scope>
    <source>
        <strain evidence="9">CG10_big_fil_rev_8_21_14_0_10_50_13</strain>
    </source>
</reference>
<keyword evidence="4" id="KW-0378">Hydrolase</keyword>
<accession>A0A2H0RFP5</accession>
<keyword evidence="1" id="KW-0540">Nuclease</keyword>